<keyword evidence="1" id="KW-1133">Transmembrane helix</keyword>
<dbReference type="Proteomes" id="UP000017984">
    <property type="component" value="Chromosome"/>
</dbReference>
<evidence type="ECO:0000313" key="5">
    <source>
        <dbReference type="Proteomes" id="UP000017984"/>
    </source>
</evidence>
<sequence length="50" mass="5972">MTTEDIRLLILPGAFLLILGMLLGSTLAFRFTRREMWELREQLTAQRRRH</sequence>
<dbReference type="EMBL" id="AWQX01000397">
    <property type="protein sequence ID" value="EST18155.1"/>
    <property type="molecule type" value="Genomic_DNA"/>
</dbReference>
<dbReference type="RefSeq" id="WP_023544050.1">
    <property type="nucleotide sequence ID" value="NZ_CM002285.1"/>
</dbReference>
<name>V6JLZ2_STRRC</name>
<proteinExistence type="predicted"/>
<evidence type="ECO:0000313" key="4">
    <source>
        <dbReference type="EMBL" id="EST36867.1"/>
    </source>
</evidence>
<geneLocation type="plasmid" evidence="2 5">
    <name>pSros1</name>
</geneLocation>
<dbReference type="STRING" id="1352936.M878_00040"/>
<gene>
    <name evidence="4" type="ORF">M878_00040</name>
    <name evidence="3" type="ORF">M878_45630</name>
    <name evidence="2" type="ORF">M878_46305</name>
</gene>
<accession>V6JLZ2</accession>
<keyword evidence="1" id="KW-0812">Transmembrane</keyword>
<keyword evidence="5" id="KW-1185">Reference proteome</keyword>
<reference evidence="2 5" key="1">
    <citation type="journal article" date="2014" name="Genome Announc.">
        <title>Draft Genome Sequence of Streptomyces roseochromogenes subsp. oscitans DS 12.976, Producer of the Aminocoumarin Antibiotic Clorobiocin.</title>
        <authorList>
            <person name="Ruckert C."/>
            <person name="Kalinowski J."/>
            <person name="Heide L."/>
            <person name="Apel A.K."/>
        </authorList>
    </citation>
    <scope>NUCLEOTIDE SEQUENCE [LARGE SCALE GENOMIC DNA]</scope>
    <source>
        <strain evidence="2 5">DS 12.976</strain>
        <plasmid evidence="2">pSros1</plasmid>
    </source>
</reference>
<dbReference type="EMBL" id="AWQX01000001">
    <property type="protein sequence ID" value="EST36867.1"/>
    <property type="molecule type" value="Genomic_DNA"/>
</dbReference>
<evidence type="ECO:0000313" key="2">
    <source>
        <dbReference type="EMBL" id="EST17879.1"/>
    </source>
</evidence>
<dbReference type="Proteomes" id="UP000017984">
    <property type="component" value="Plasmid pSros1"/>
</dbReference>
<keyword evidence="1" id="KW-0472">Membrane</keyword>
<protein>
    <submittedName>
        <fullName evidence="2">Uncharacterized protein</fullName>
    </submittedName>
</protein>
<dbReference type="PATRIC" id="fig|1352936.5.peg.8"/>
<comment type="caution">
    <text evidence="2">The sequence shown here is derived from an EMBL/GenBank/DDBJ whole genome shotgun (WGS) entry which is preliminary data.</text>
</comment>
<organism evidence="2 5">
    <name type="scientific">Streptomyces roseochromogenus subsp. oscitans DS 12.976</name>
    <dbReference type="NCBI Taxonomy" id="1352936"/>
    <lineage>
        <taxon>Bacteria</taxon>
        <taxon>Bacillati</taxon>
        <taxon>Actinomycetota</taxon>
        <taxon>Actinomycetes</taxon>
        <taxon>Kitasatosporales</taxon>
        <taxon>Streptomycetaceae</taxon>
        <taxon>Streptomyces</taxon>
    </lineage>
</organism>
<dbReference type="AlphaFoldDB" id="V6JLZ2"/>
<keyword evidence="2" id="KW-0614">Plasmid</keyword>
<feature type="transmembrane region" description="Helical" evidence="1">
    <location>
        <begin position="6"/>
        <end position="29"/>
    </location>
</feature>
<evidence type="ECO:0000256" key="1">
    <source>
        <dbReference type="SAM" id="Phobius"/>
    </source>
</evidence>
<dbReference type="HOGENOM" id="CLU_3123360_0_0_11"/>
<dbReference type="EMBL" id="AWQX01000402">
    <property type="protein sequence ID" value="EST17879.1"/>
    <property type="molecule type" value="Genomic_DNA"/>
</dbReference>
<evidence type="ECO:0000313" key="3">
    <source>
        <dbReference type="EMBL" id="EST18155.1"/>
    </source>
</evidence>